<evidence type="ECO:0000256" key="10">
    <source>
        <dbReference type="ARBA" id="ARBA00023065"/>
    </source>
</evidence>
<dbReference type="GO" id="GO:0006879">
    <property type="term" value="P:intracellular iron ion homeostasis"/>
    <property type="evidence" value="ECO:0007669"/>
    <property type="project" value="TreeGrafter"/>
</dbReference>
<evidence type="ECO:0000256" key="12">
    <source>
        <dbReference type="ARBA" id="ARBA00023180"/>
    </source>
</evidence>
<evidence type="ECO:0000313" key="17">
    <source>
        <dbReference type="EMBL" id="KAH8078723.1"/>
    </source>
</evidence>
<dbReference type="InterPro" id="IPR051410">
    <property type="entry name" value="Ferric/Cupric_Reductase"/>
</dbReference>
<organism evidence="17 18">
    <name type="scientific">Cristinia sonorae</name>
    <dbReference type="NCBI Taxonomy" id="1940300"/>
    <lineage>
        <taxon>Eukaryota</taxon>
        <taxon>Fungi</taxon>
        <taxon>Dikarya</taxon>
        <taxon>Basidiomycota</taxon>
        <taxon>Agaricomycotina</taxon>
        <taxon>Agaricomycetes</taxon>
        <taxon>Agaricomycetidae</taxon>
        <taxon>Agaricales</taxon>
        <taxon>Pleurotineae</taxon>
        <taxon>Stephanosporaceae</taxon>
        <taxon>Cristinia</taxon>
    </lineage>
</organism>
<dbReference type="InterPro" id="IPR013112">
    <property type="entry name" value="FAD-bd_8"/>
</dbReference>
<dbReference type="InterPro" id="IPR013130">
    <property type="entry name" value="Fe3_Rdtase_TM_dom"/>
</dbReference>
<keyword evidence="18" id="KW-1185">Reference proteome</keyword>
<keyword evidence="11 15" id="KW-0472">Membrane</keyword>
<evidence type="ECO:0000313" key="18">
    <source>
        <dbReference type="Proteomes" id="UP000813824"/>
    </source>
</evidence>
<dbReference type="Pfam" id="PF08030">
    <property type="entry name" value="NAD_binding_6"/>
    <property type="match status" value="1"/>
</dbReference>
<dbReference type="Pfam" id="PF08022">
    <property type="entry name" value="FAD_binding_8"/>
    <property type="match status" value="1"/>
</dbReference>
<feature type="compositionally biased region" description="Polar residues" evidence="14">
    <location>
        <begin position="123"/>
        <end position="142"/>
    </location>
</feature>
<gene>
    <name evidence="17" type="ORF">BXZ70DRAFT_1068591</name>
</gene>
<evidence type="ECO:0000256" key="2">
    <source>
        <dbReference type="ARBA" id="ARBA00006278"/>
    </source>
</evidence>
<evidence type="ECO:0000256" key="11">
    <source>
        <dbReference type="ARBA" id="ARBA00023136"/>
    </source>
</evidence>
<evidence type="ECO:0000256" key="4">
    <source>
        <dbReference type="ARBA" id="ARBA00022448"/>
    </source>
</evidence>
<reference evidence="17" key="1">
    <citation type="journal article" date="2021" name="New Phytol.">
        <title>Evolutionary innovations through gain and loss of genes in the ectomycorrhizal Boletales.</title>
        <authorList>
            <person name="Wu G."/>
            <person name="Miyauchi S."/>
            <person name="Morin E."/>
            <person name="Kuo A."/>
            <person name="Drula E."/>
            <person name="Varga T."/>
            <person name="Kohler A."/>
            <person name="Feng B."/>
            <person name="Cao Y."/>
            <person name="Lipzen A."/>
            <person name="Daum C."/>
            <person name="Hundley H."/>
            <person name="Pangilinan J."/>
            <person name="Johnson J."/>
            <person name="Barry K."/>
            <person name="LaButti K."/>
            <person name="Ng V."/>
            <person name="Ahrendt S."/>
            <person name="Min B."/>
            <person name="Choi I.G."/>
            <person name="Park H."/>
            <person name="Plett J.M."/>
            <person name="Magnuson J."/>
            <person name="Spatafora J.W."/>
            <person name="Nagy L.G."/>
            <person name="Henrissat B."/>
            <person name="Grigoriev I.V."/>
            <person name="Yang Z.L."/>
            <person name="Xu J."/>
            <person name="Martin F.M."/>
        </authorList>
    </citation>
    <scope>NUCLEOTIDE SEQUENCE</scope>
    <source>
        <strain evidence="17">KKN 215</strain>
    </source>
</reference>
<dbReference type="PANTHER" id="PTHR32361">
    <property type="entry name" value="FERRIC/CUPRIC REDUCTASE TRANSMEMBRANE COMPONENT"/>
    <property type="match status" value="1"/>
</dbReference>
<dbReference type="InterPro" id="IPR017938">
    <property type="entry name" value="Riboflavin_synthase-like_b-brl"/>
</dbReference>
<dbReference type="EMBL" id="JAEVFJ010000058">
    <property type="protein sequence ID" value="KAH8078723.1"/>
    <property type="molecule type" value="Genomic_DNA"/>
</dbReference>
<dbReference type="InterPro" id="IPR013121">
    <property type="entry name" value="Fe_red_NAD-bd_6"/>
</dbReference>
<dbReference type="CDD" id="cd06186">
    <property type="entry name" value="NOX_Duox_like_FAD_NADP"/>
    <property type="match status" value="1"/>
</dbReference>
<dbReference type="PANTHER" id="PTHR32361:SF9">
    <property type="entry name" value="FERRIC REDUCTASE TRANSMEMBRANE COMPONENT 3-RELATED"/>
    <property type="match status" value="1"/>
</dbReference>
<evidence type="ECO:0000256" key="6">
    <source>
        <dbReference type="ARBA" id="ARBA00022692"/>
    </source>
</evidence>
<dbReference type="SUPFAM" id="SSF63380">
    <property type="entry name" value="Riboflavin synthase domain-like"/>
    <property type="match status" value="1"/>
</dbReference>
<sequence length="659" mass="72492">MSAILAAVASASSTPTPSKAVKFNHLNLIFNVDVFILCLVGLFILLCLPRAFVRFIHPEEWRNGHWLRYVDVHNPLRTHSAPAIAPLSPAHLPISPKSSDPFNDSHSEKSHYFDDHRGANLQRNASSSSGHALLSRNASTASGRIRKRRDNLPAHMPSWSTMVPWIPNLFRFTIRPGLTVTKVILMLTYFFILLYATLYKSNVFTSPIRAGFVAASQIPVVVVLGTKNNLLAVAVGMGYEKLNFLHRFAGRMLVLAANVHALGYIYSWSIAGTLDARFAIPNIRYGMVGLVCADIFVFFSTSLWRTKCYQVFVVSHVTAIVIFLAAVCLHSTPSIPYVLIAIGLYVFDRIFRIAKTRATTAHLTALTELGMTRVELPGVNAGWRAGQHVRIRVLNRAMGITGWLELHPFTIANVAKSDDGEGMVLLVKKAGNWTNRLFELAKRVEYSEASGVEKDVKVLVEGPYGGPGHTLFASFSGAMFVAGGSGVTFALGAVQDLVKKDLEGLSRVRTIELVWSVPDPSNLIPLIPQFTHLLSLRTYATLRIHVFYTRVSCADPMKALASHTLPKGLTITPGRPKLNSLLTSVIDESCALSMFRKNQRKSYIDGRDGKSGRGLCGIIVGVCGPLGLAEEVRNTVRGVDAKRRRRVGGVEVHEEVFGW</sequence>
<dbReference type="SUPFAM" id="SSF52343">
    <property type="entry name" value="Ferredoxin reductase-like, C-terminal NADP-linked domain"/>
    <property type="match status" value="1"/>
</dbReference>
<dbReference type="Proteomes" id="UP000813824">
    <property type="component" value="Unassembled WGS sequence"/>
</dbReference>
<evidence type="ECO:0000256" key="7">
    <source>
        <dbReference type="ARBA" id="ARBA00022982"/>
    </source>
</evidence>
<accession>A0A8K0XJZ9</accession>
<keyword evidence="8 15" id="KW-1133">Transmembrane helix</keyword>
<dbReference type="InterPro" id="IPR017927">
    <property type="entry name" value="FAD-bd_FR_type"/>
</dbReference>
<evidence type="ECO:0000256" key="5">
    <source>
        <dbReference type="ARBA" id="ARBA00022475"/>
    </source>
</evidence>
<keyword evidence="10" id="KW-0406">Ion transport</keyword>
<evidence type="ECO:0000259" key="16">
    <source>
        <dbReference type="PROSITE" id="PS51384"/>
    </source>
</evidence>
<dbReference type="AlphaFoldDB" id="A0A8K0XJZ9"/>
<feature type="transmembrane region" description="Helical" evidence="15">
    <location>
        <begin position="218"/>
        <end position="239"/>
    </location>
</feature>
<dbReference type="PROSITE" id="PS51384">
    <property type="entry name" value="FAD_FR"/>
    <property type="match status" value="1"/>
</dbReference>
<dbReference type="GO" id="GO:0006826">
    <property type="term" value="P:iron ion transport"/>
    <property type="evidence" value="ECO:0007669"/>
    <property type="project" value="UniProtKB-ARBA"/>
</dbReference>
<evidence type="ECO:0000256" key="14">
    <source>
        <dbReference type="SAM" id="MobiDB-lite"/>
    </source>
</evidence>
<evidence type="ECO:0000256" key="8">
    <source>
        <dbReference type="ARBA" id="ARBA00022989"/>
    </source>
</evidence>
<comment type="caution">
    <text evidence="17">The sequence shown here is derived from an EMBL/GenBank/DDBJ whole genome shotgun (WGS) entry which is preliminary data.</text>
</comment>
<evidence type="ECO:0000256" key="15">
    <source>
        <dbReference type="SAM" id="Phobius"/>
    </source>
</evidence>
<dbReference type="SFLD" id="SFLDG01168">
    <property type="entry name" value="Ferric_reductase_subgroup_(FRE"/>
    <property type="match status" value="1"/>
</dbReference>
<feature type="transmembrane region" description="Helical" evidence="15">
    <location>
        <begin position="251"/>
        <end position="271"/>
    </location>
</feature>
<comment type="catalytic activity">
    <reaction evidence="13">
        <text>2 a Fe(II)-siderophore + NADP(+) + H(+) = 2 a Fe(III)-siderophore + NADPH</text>
        <dbReference type="Rhea" id="RHEA:28795"/>
        <dbReference type="Rhea" id="RHEA-COMP:11342"/>
        <dbReference type="Rhea" id="RHEA-COMP:11344"/>
        <dbReference type="ChEBI" id="CHEBI:15378"/>
        <dbReference type="ChEBI" id="CHEBI:29033"/>
        <dbReference type="ChEBI" id="CHEBI:29034"/>
        <dbReference type="ChEBI" id="CHEBI:57783"/>
        <dbReference type="ChEBI" id="CHEBI:58349"/>
        <dbReference type="EC" id="1.16.1.9"/>
    </reaction>
</comment>
<dbReference type="Pfam" id="PF01794">
    <property type="entry name" value="Ferric_reduct"/>
    <property type="match status" value="1"/>
</dbReference>
<dbReference type="InterPro" id="IPR039261">
    <property type="entry name" value="FNR_nucleotide-bd"/>
</dbReference>
<keyword evidence="12" id="KW-0325">Glycoprotein</keyword>
<feature type="domain" description="FAD-binding FR-type" evidence="16">
    <location>
        <begin position="353"/>
        <end position="470"/>
    </location>
</feature>
<evidence type="ECO:0000256" key="9">
    <source>
        <dbReference type="ARBA" id="ARBA00023002"/>
    </source>
</evidence>
<dbReference type="Gene3D" id="3.40.50.80">
    <property type="entry name" value="Nucleotide-binding domain of ferredoxin-NADP reductase (FNR) module"/>
    <property type="match status" value="1"/>
</dbReference>
<feature type="transmembrane region" description="Helical" evidence="15">
    <location>
        <begin position="179"/>
        <end position="198"/>
    </location>
</feature>
<dbReference type="OrthoDB" id="17725at2759"/>
<dbReference type="GO" id="GO:0052851">
    <property type="term" value="F:ferric-chelate reductase (NADPH) activity"/>
    <property type="evidence" value="ECO:0007669"/>
    <property type="project" value="UniProtKB-EC"/>
</dbReference>
<feature type="transmembrane region" description="Helical" evidence="15">
    <location>
        <begin position="311"/>
        <end position="329"/>
    </location>
</feature>
<dbReference type="GO" id="GO:0005886">
    <property type="term" value="C:plasma membrane"/>
    <property type="evidence" value="ECO:0007669"/>
    <property type="project" value="UniProtKB-SubCell"/>
</dbReference>
<keyword evidence="7" id="KW-0249">Electron transport</keyword>
<keyword evidence="5" id="KW-1003">Cell membrane</keyword>
<dbReference type="SFLD" id="SFLDS00052">
    <property type="entry name" value="Ferric_Reductase_Domain"/>
    <property type="match status" value="1"/>
</dbReference>
<keyword evidence="4" id="KW-0813">Transport</keyword>
<keyword evidence="6 15" id="KW-0812">Transmembrane</keyword>
<protein>
    <recommendedName>
        <fullName evidence="3">ferric-chelate reductase (NADPH)</fullName>
        <ecNumber evidence="3">1.16.1.9</ecNumber>
    </recommendedName>
</protein>
<evidence type="ECO:0000256" key="1">
    <source>
        <dbReference type="ARBA" id="ARBA00004651"/>
    </source>
</evidence>
<dbReference type="GO" id="GO:0015677">
    <property type="term" value="P:copper ion import"/>
    <property type="evidence" value="ECO:0007669"/>
    <property type="project" value="TreeGrafter"/>
</dbReference>
<feature type="transmembrane region" description="Helical" evidence="15">
    <location>
        <begin position="28"/>
        <end position="48"/>
    </location>
</feature>
<feature type="region of interest" description="Disordered" evidence="14">
    <location>
        <begin position="123"/>
        <end position="147"/>
    </location>
</feature>
<proteinExistence type="inferred from homology"/>
<feature type="transmembrane region" description="Helical" evidence="15">
    <location>
        <begin position="283"/>
        <end position="304"/>
    </location>
</feature>
<keyword evidence="9" id="KW-0560">Oxidoreductase</keyword>
<evidence type="ECO:0000256" key="3">
    <source>
        <dbReference type="ARBA" id="ARBA00012668"/>
    </source>
</evidence>
<evidence type="ECO:0000256" key="13">
    <source>
        <dbReference type="ARBA" id="ARBA00048483"/>
    </source>
</evidence>
<dbReference type="EC" id="1.16.1.9" evidence="3"/>
<comment type="subcellular location">
    <subcellularLocation>
        <location evidence="1">Cell membrane</location>
        <topology evidence="1">Multi-pass membrane protein</topology>
    </subcellularLocation>
</comment>
<name>A0A8K0XJZ9_9AGAR</name>
<comment type="similarity">
    <text evidence="2">Belongs to the ferric reductase (FRE) family.</text>
</comment>